<reference evidence="2 3" key="1">
    <citation type="submission" date="2016-11" db="EMBL/GenBank/DDBJ databases">
        <authorList>
            <person name="Jaros S."/>
            <person name="Januszkiewicz K."/>
            <person name="Wedrychowicz H."/>
        </authorList>
    </citation>
    <scope>NUCLEOTIDE SEQUENCE [LARGE SCALE GENOMIC DNA]</scope>
    <source>
        <strain evidence="2 3">CGMCC 1.7049</strain>
    </source>
</reference>
<gene>
    <name evidence="2" type="ORF">SAMN04488068_1998</name>
</gene>
<comment type="similarity">
    <text evidence="1">Belongs to the short-chain dehydrogenases/reductases (SDR) family.</text>
</comment>
<evidence type="ECO:0000313" key="2">
    <source>
        <dbReference type="EMBL" id="SHG96205.1"/>
    </source>
</evidence>
<evidence type="ECO:0000313" key="3">
    <source>
        <dbReference type="Proteomes" id="UP000199758"/>
    </source>
</evidence>
<name>A0A1M5P3A5_9GAMM</name>
<dbReference type="SUPFAM" id="SSF51735">
    <property type="entry name" value="NAD(P)-binding Rossmann-fold domains"/>
    <property type="match status" value="1"/>
</dbReference>
<dbReference type="RefSeq" id="WP_072897053.1">
    <property type="nucleotide sequence ID" value="NZ_FQWZ01000004.1"/>
</dbReference>
<evidence type="ECO:0000256" key="1">
    <source>
        <dbReference type="ARBA" id="ARBA00006484"/>
    </source>
</evidence>
<dbReference type="Gene3D" id="3.40.50.720">
    <property type="entry name" value="NAD(P)-binding Rossmann-like Domain"/>
    <property type="match status" value="1"/>
</dbReference>
<dbReference type="PANTHER" id="PTHR42760">
    <property type="entry name" value="SHORT-CHAIN DEHYDROGENASES/REDUCTASES FAMILY MEMBER"/>
    <property type="match status" value="1"/>
</dbReference>
<dbReference type="Pfam" id="PF13561">
    <property type="entry name" value="adh_short_C2"/>
    <property type="match status" value="1"/>
</dbReference>
<dbReference type="AlphaFoldDB" id="A0A1M5P3A5"/>
<accession>A0A1M5P3A5</accession>
<dbReference type="EMBL" id="FQWZ01000004">
    <property type="protein sequence ID" value="SHG96205.1"/>
    <property type="molecule type" value="Genomic_DNA"/>
</dbReference>
<dbReference type="STRING" id="490188.SAMN04488068_1998"/>
<dbReference type="Proteomes" id="UP000199758">
    <property type="component" value="Unassembled WGS sequence"/>
</dbReference>
<keyword evidence="3" id="KW-1185">Reference proteome</keyword>
<dbReference type="PRINTS" id="PR00081">
    <property type="entry name" value="GDHRDH"/>
</dbReference>
<organism evidence="2 3">
    <name type="scientific">Hydrocarboniphaga daqingensis</name>
    <dbReference type="NCBI Taxonomy" id="490188"/>
    <lineage>
        <taxon>Bacteria</taxon>
        <taxon>Pseudomonadati</taxon>
        <taxon>Pseudomonadota</taxon>
        <taxon>Gammaproteobacteria</taxon>
        <taxon>Nevskiales</taxon>
        <taxon>Nevskiaceae</taxon>
        <taxon>Hydrocarboniphaga</taxon>
    </lineage>
</organism>
<dbReference type="OrthoDB" id="154414at2"/>
<dbReference type="InterPro" id="IPR002347">
    <property type="entry name" value="SDR_fam"/>
</dbReference>
<dbReference type="InterPro" id="IPR036291">
    <property type="entry name" value="NAD(P)-bd_dom_sf"/>
</dbReference>
<sequence length="236" mass="25310">MNASDQRIDTALRSLAGKRILLTHADRFMGPVLVEVLREHGAEVIADTDPLLDADAPARIIAAAGHLDVLIAALAIPAATSSAVDAGEDEWREAFAAMVDPLPRLFRAALPPMIARRSGKILLMGSASALRGMKRASTYSAARGAQLAYAQSVGIEVAPHNVQVNAIAQNFVDNPTYFPPEVQANPRFQERLQREVPLGRLVGAREDAEFAAFLCSDAANCFVGQIFPVCGSWVPR</sequence>
<protein>
    <submittedName>
        <fullName evidence="2">2-keto-3-deoxy-L-fuconate dehydrogenase</fullName>
    </submittedName>
</protein>
<proteinExistence type="inferred from homology"/>
<dbReference type="GO" id="GO:0016616">
    <property type="term" value="F:oxidoreductase activity, acting on the CH-OH group of donors, NAD or NADP as acceptor"/>
    <property type="evidence" value="ECO:0007669"/>
    <property type="project" value="TreeGrafter"/>
</dbReference>